<sequence>MVWLHQGRQDLLDILLDLDLDGMLSLLQVNAHQARDDSGDDLSLVGDCVALERPARLGSIWNSGATVMKTPPGPNPSLVNTVPGLRVLLPGFSDAPNRSHAQITLREDATDQGHPNLPHGVRHQHPALFF</sequence>
<evidence type="ECO:0000313" key="2">
    <source>
        <dbReference type="Proteomes" id="UP000815677"/>
    </source>
</evidence>
<protein>
    <submittedName>
        <fullName evidence="1">Uncharacterized protein</fullName>
    </submittedName>
</protein>
<evidence type="ECO:0000313" key="1">
    <source>
        <dbReference type="EMBL" id="GAT57543.1"/>
    </source>
</evidence>
<name>A0ABQ0M2G6_MYCCL</name>
<accession>A0ABQ0M2G6</accession>
<gene>
    <name evidence="1" type="ORF">MCHLO_14061</name>
</gene>
<keyword evidence="2" id="KW-1185">Reference proteome</keyword>
<dbReference type="Proteomes" id="UP000815677">
    <property type="component" value="Unassembled WGS sequence"/>
</dbReference>
<organism evidence="1 2">
    <name type="scientific">Mycena chlorophos</name>
    <name type="common">Agaric fungus</name>
    <name type="synonym">Agaricus chlorophos</name>
    <dbReference type="NCBI Taxonomy" id="658473"/>
    <lineage>
        <taxon>Eukaryota</taxon>
        <taxon>Fungi</taxon>
        <taxon>Dikarya</taxon>
        <taxon>Basidiomycota</taxon>
        <taxon>Agaricomycotina</taxon>
        <taxon>Agaricomycetes</taxon>
        <taxon>Agaricomycetidae</taxon>
        <taxon>Agaricales</taxon>
        <taxon>Marasmiineae</taxon>
        <taxon>Mycenaceae</taxon>
        <taxon>Mycena</taxon>
    </lineage>
</organism>
<proteinExistence type="predicted"/>
<dbReference type="EMBL" id="DF849479">
    <property type="protein sequence ID" value="GAT57543.1"/>
    <property type="molecule type" value="Genomic_DNA"/>
</dbReference>
<reference evidence="1" key="1">
    <citation type="submission" date="2014-09" db="EMBL/GenBank/DDBJ databases">
        <title>Genome sequence of the luminous mushroom Mycena chlorophos for searching fungal bioluminescence genes.</title>
        <authorList>
            <person name="Tanaka Y."/>
            <person name="Kasuga D."/>
            <person name="Oba Y."/>
            <person name="Hase S."/>
            <person name="Sato K."/>
            <person name="Oba Y."/>
            <person name="Sakakibara Y."/>
        </authorList>
    </citation>
    <scope>NUCLEOTIDE SEQUENCE</scope>
</reference>